<dbReference type="Proteomes" id="UP000243197">
    <property type="component" value="Chromosome"/>
</dbReference>
<evidence type="ECO:0000256" key="9">
    <source>
        <dbReference type="SAM" id="Phobius"/>
    </source>
</evidence>
<feature type="transmembrane region" description="Helical" evidence="9">
    <location>
        <begin position="521"/>
        <end position="539"/>
    </location>
</feature>
<dbReference type="CDD" id="cd17346">
    <property type="entry name" value="MFS_DtpA_like"/>
    <property type="match status" value="1"/>
</dbReference>
<dbReference type="PANTHER" id="PTHR23517">
    <property type="entry name" value="RESISTANCE PROTEIN MDTM, PUTATIVE-RELATED-RELATED"/>
    <property type="match status" value="1"/>
</dbReference>
<keyword evidence="4 9" id="KW-0812">Transmembrane</keyword>
<dbReference type="KEGG" id="ise:JBKA6_1078"/>
<proteinExistence type="predicted"/>
<keyword evidence="12" id="KW-1185">Reference proteome</keyword>
<evidence type="ECO:0000259" key="10">
    <source>
        <dbReference type="PROSITE" id="PS50850"/>
    </source>
</evidence>
<feature type="transmembrane region" description="Helical" evidence="9">
    <location>
        <begin position="559"/>
        <end position="580"/>
    </location>
</feature>
<dbReference type="AlphaFoldDB" id="A0A1J1EAX4"/>
<keyword evidence="3" id="KW-1003">Cell membrane</keyword>
<dbReference type="Gene3D" id="1.20.1250.20">
    <property type="entry name" value="MFS general substrate transporter like domains"/>
    <property type="match status" value="2"/>
</dbReference>
<keyword evidence="2" id="KW-0813">Transport</keyword>
<reference evidence="11 12" key="1">
    <citation type="submission" date="2014-03" db="EMBL/GenBank/DDBJ databases">
        <title>complete genome sequence of Flavobacteriaceae bacterium JBKA-6.</title>
        <authorList>
            <person name="Takano T."/>
            <person name="Nakamura Y."/>
            <person name="Takuma S."/>
            <person name="Yasuike M."/>
            <person name="Matsuyama T."/>
            <person name="Sakai T."/>
            <person name="Fujiwara A."/>
            <person name="Kimoto K."/>
            <person name="Fukuda Y."/>
            <person name="Kondo H."/>
            <person name="Hirono I."/>
            <person name="Nakayasu C."/>
        </authorList>
    </citation>
    <scope>NUCLEOTIDE SEQUENCE [LARGE SCALE GENOMIC DNA]</scope>
    <source>
        <strain evidence="11 12">JBKA-6</strain>
    </source>
</reference>
<feature type="transmembrane region" description="Helical" evidence="9">
    <location>
        <begin position="182"/>
        <end position="202"/>
    </location>
</feature>
<dbReference type="SUPFAM" id="SSF103473">
    <property type="entry name" value="MFS general substrate transporter"/>
    <property type="match status" value="2"/>
</dbReference>
<dbReference type="GO" id="GO:0005886">
    <property type="term" value="C:plasma membrane"/>
    <property type="evidence" value="ECO:0007669"/>
    <property type="project" value="UniProtKB-SubCell"/>
</dbReference>
<feature type="transmembrane region" description="Helical" evidence="9">
    <location>
        <begin position="279"/>
        <end position="302"/>
    </location>
</feature>
<evidence type="ECO:0000256" key="8">
    <source>
        <dbReference type="SAM" id="MobiDB-lite"/>
    </source>
</evidence>
<evidence type="ECO:0000256" key="6">
    <source>
        <dbReference type="ARBA" id="ARBA00022989"/>
    </source>
</evidence>
<keyword evidence="7 9" id="KW-0472">Membrane</keyword>
<feature type="transmembrane region" description="Helical" evidence="9">
    <location>
        <begin position="32"/>
        <end position="51"/>
    </location>
</feature>
<keyword evidence="5" id="KW-0653">Protein transport</keyword>
<feature type="transmembrane region" description="Helical" evidence="9">
    <location>
        <begin position="63"/>
        <end position="83"/>
    </location>
</feature>
<feature type="region of interest" description="Disordered" evidence="8">
    <location>
        <begin position="212"/>
        <end position="231"/>
    </location>
</feature>
<feature type="transmembrane region" description="Helical" evidence="9">
    <location>
        <begin position="241"/>
        <end position="259"/>
    </location>
</feature>
<evidence type="ECO:0000313" key="12">
    <source>
        <dbReference type="Proteomes" id="UP000243197"/>
    </source>
</evidence>
<comment type="subcellular location">
    <subcellularLocation>
        <location evidence="1">Cell membrane</location>
        <topology evidence="1">Multi-pass membrane protein</topology>
    </subcellularLocation>
</comment>
<evidence type="ECO:0000256" key="1">
    <source>
        <dbReference type="ARBA" id="ARBA00004651"/>
    </source>
</evidence>
<dbReference type="EMBL" id="AP014564">
    <property type="protein sequence ID" value="BAV95091.1"/>
    <property type="molecule type" value="Genomic_DNA"/>
</dbReference>
<dbReference type="RefSeq" id="WP_096686612.1">
    <property type="nucleotide sequence ID" value="NZ_AP014564.1"/>
</dbReference>
<feature type="transmembrane region" description="Helical" evidence="9">
    <location>
        <begin position="452"/>
        <end position="474"/>
    </location>
</feature>
<organism evidence="11 12">
    <name type="scientific">Ichthyobacterium seriolicida</name>
    <dbReference type="NCBI Taxonomy" id="242600"/>
    <lineage>
        <taxon>Bacteria</taxon>
        <taxon>Pseudomonadati</taxon>
        <taxon>Bacteroidota</taxon>
        <taxon>Flavobacteriia</taxon>
        <taxon>Flavobacteriales</taxon>
        <taxon>Ichthyobacteriaceae</taxon>
        <taxon>Ichthyobacterium</taxon>
    </lineage>
</organism>
<dbReference type="InterPro" id="IPR050171">
    <property type="entry name" value="MFS_Transporters"/>
</dbReference>
<dbReference type="OrthoDB" id="9772725at2"/>
<evidence type="ECO:0000313" key="11">
    <source>
        <dbReference type="EMBL" id="BAV95091.1"/>
    </source>
</evidence>
<protein>
    <submittedName>
        <fullName evidence="11">Amino acid permease</fullName>
    </submittedName>
</protein>
<feature type="transmembrane region" description="Helical" evidence="9">
    <location>
        <begin position="421"/>
        <end position="440"/>
    </location>
</feature>
<evidence type="ECO:0000256" key="4">
    <source>
        <dbReference type="ARBA" id="ARBA00022692"/>
    </source>
</evidence>
<name>A0A1J1EAX4_9FLAO</name>
<accession>A0A1J1EAX4</accession>
<evidence type="ECO:0000256" key="5">
    <source>
        <dbReference type="ARBA" id="ARBA00022856"/>
    </source>
</evidence>
<dbReference type="InterPro" id="IPR000109">
    <property type="entry name" value="POT_fam"/>
</dbReference>
<evidence type="ECO:0000256" key="2">
    <source>
        <dbReference type="ARBA" id="ARBA00022448"/>
    </source>
</evidence>
<keyword evidence="6 9" id="KW-1133">Transmembrane helix</keyword>
<evidence type="ECO:0000256" key="7">
    <source>
        <dbReference type="ARBA" id="ARBA00023136"/>
    </source>
</evidence>
<dbReference type="Pfam" id="PF00854">
    <property type="entry name" value="PTR2"/>
    <property type="match status" value="2"/>
</dbReference>
<feature type="transmembrane region" description="Helical" evidence="9">
    <location>
        <begin position="486"/>
        <end position="509"/>
    </location>
</feature>
<feature type="domain" description="Major facilitator superfamily (MFS) profile" evidence="10">
    <location>
        <begin position="19"/>
        <end position="581"/>
    </location>
</feature>
<feature type="transmembrane region" description="Helical" evidence="9">
    <location>
        <begin position="391"/>
        <end position="409"/>
    </location>
</feature>
<dbReference type="GO" id="GO:1904680">
    <property type="term" value="F:peptide transmembrane transporter activity"/>
    <property type="evidence" value="ECO:0007669"/>
    <property type="project" value="InterPro"/>
</dbReference>
<sequence length="588" mass="66232">MNTETKDLFKTKLFGHPVGLFILFFTEMWERFSYYGMRALLVIFLITVNTGENPGWSWERENALSLLGTYALLVYLTPVLGGYMADKKFGYRKAVIIGAVLMTLGHTSMAIETPLFLYIGIGLLALGNGFFKPNITSIISEMYKNHQDKKDAAYTIFYMGVNSGAFLGIMLCGYIGEKISWSFGFGLAGIFMFLGMLQFWLASPIFGSLGEKPKHDESEDESENEKLENTTDNTTLNPFTIFDKILIGVFSLLSLSWIFNDPVSKIGDYNFMNLDVINYDISNIVVTTAFVIFLFIIVSRIVRYDTIVRDRLIAIAIFAILNIFFWACFEQAAGSLAIFAKDYTFRALSGESASLFKIIDTLVTVIPLLIISYVLYMLFSRTYTRIKLSNIILGFSFVFIWAIVIYKLYNEFSTENTEVPATWFGILNSLFIIVLAPLFSKWWESKYNPTAAFKYGFGLILLGLGFSFLVYGSMNIPQGAETASISMAWLILAYLFHTMGELCLSPLGLSYLSKLVPPKMLGFMFGIFYLAMAIGNKIAHSLGGKIDDIVSQYDMATFFLIFTLIPILVGIIIMLLNPLLKKLMHGVR</sequence>
<dbReference type="GO" id="GO:0015833">
    <property type="term" value="P:peptide transport"/>
    <property type="evidence" value="ECO:0007669"/>
    <property type="project" value="UniProtKB-KW"/>
</dbReference>
<gene>
    <name evidence="11" type="ORF">JBKA6_1078</name>
</gene>
<dbReference type="NCBIfam" id="TIGR00924">
    <property type="entry name" value="yjdL_sub1_fam"/>
    <property type="match status" value="1"/>
</dbReference>
<dbReference type="PANTHER" id="PTHR23517:SF15">
    <property type="entry name" value="PROTON-DEPENDENT OLIGOPEPTIDE FAMILY TRANSPORT PROTEIN"/>
    <property type="match status" value="1"/>
</dbReference>
<dbReference type="PROSITE" id="PS50850">
    <property type="entry name" value="MFS"/>
    <property type="match status" value="1"/>
</dbReference>
<keyword evidence="5" id="KW-0571">Peptide transport</keyword>
<feature type="transmembrane region" description="Helical" evidence="9">
    <location>
        <begin position="152"/>
        <end position="176"/>
    </location>
</feature>
<feature type="transmembrane region" description="Helical" evidence="9">
    <location>
        <begin position="314"/>
        <end position="338"/>
    </location>
</feature>
<evidence type="ECO:0000256" key="3">
    <source>
        <dbReference type="ARBA" id="ARBA00022475"/>
    </source>
</evidence>
<dbReference type="InterPro" id="IPR020846">
    <property type="entry name" value="MFS_dom"/>
</dbReference>
<feature type="transmembrane region" description="Helical" evidence="9">
    <location>
        <begin position="115"/>
        <end position="131"/>
    </location>
</feature>
<feature type="transmembrane region" description="Helical" evidence="9">
    <location>
        <begin position="358"/>
        <end position="379"/>
    </location>
</feature>
<dbReference type="InterPro" id="IPR036259">
    <property type="entry name" value="MFS_trans_sf"/>
</dbReference>
<dbReference type="InterPro" id="IPR005279">
    <property type="entry name" value="Dipep/tripep_permease"/>
</dbReference>